<feature type="coiled-coil region" evidence="1">
    <location>
        <begin position="57"/>
        <end position="84"/>
    </location>
</feature>
<organism evidence="2 3">
    <name type="scientific">Etheostoma spectabile</name>
    <name type="common">orangethroat darter</name>
    <dbReference type="NCBI Taxonomy" id="54343"/>
    <lineage>
        <taxon>Eukaryota</taxon>
        <taxon>Metazoa</taxon>
        <taxon>Chordata</taxon>
        <taxon>Craniata</taxon>
        <taxon>Vertebrata</taxon>
        <taxon>Euteleostomi</taxon>
        <taxon>Actinopterygii</taxon>
        <taxon>Neopterygii</taxon>
        <taxon>Teleostei</taxon>
        <taxon>Neoteleostei</taxon>
        <taxon>Acanthomorphata</taxon>
        <taxon>Eupercaria</taxon>
        <taxon>Perciformes</taxon>
        <taxon>Percoidei</taxon>
        <taxon>Percidae</taxon>
        <taxon>Etheostomatinae</taxon>
        <taxon>Etheostoma</taxon>
    </lineage>
</organism>
<comment type="caution">
    <text evidence="2">The sequence shown here is derived from an EMBL/GenBank/DDBJ whole genome shotgun (WGS) entry which is preliminary data.</text>
</comment>
<sequence length="99" mass="11770">MRPPLQLCARSRLTVWQSWENRLTTSRESNRSWRKRKVNTRWRSMISAAIWSVAKSKGNLEKMCRTLEDQLSEMKSKNEEHVRQLNDIGAQRARLLTEN</sequence>
<keyword evidence="1" id="KW-0175">Coiled coil</keyword>
<keyword evidence="3" id="KW-1185">Reference proteome</keyword>
<name>A0A5J5DJB2_9PERO</name>
<dbReference type="Proteomes" id="UP000327493">
    <property type="component" value="Chromosome 4"/>
</dbReference>
<accession>A0A5J5DJB2</accession>
<feature type="non-terminal residue" evidence="2">
    <location>
        <position position="99"/>
    </location>
</feature>
<evidence type="ECO:0000313" key="2">
    <source>
        <dbReference type="EMBL" id="KAA8593422.1"/>
    </source>
</evidence>
<dbReference type="AlphaFoldDB" id="A0A5J5DJB2"/>
<dbReference type="SUPFAM" id="SSF90257">
    <property type="entry name" value="Myosin rod fragments"/>
    <property type="match status" value="1"/>
</dbReference>
<proteinExistence type="predicted"/>
<protein>
    <submittedName>
        <fullName evidence="2">Uncharacterized protein</fullName>
    </submittedName>
</protein>
<dbReference type="EMBL" id="VOFY01000004">
    <property type="protein sequence ID" value="KAA8593422.1"/>
    <property type="molecule type" value="Genomic_DNA"/>
</dbReference>
<gene>
    <name evidence="2" type="ORF">FQN60_009538</name>
</gene>
<reference evidence="2 3" key="1">
    <citation type="submission" date="2019-08" db="EMBL/GenBank/DDBJ databases">
        <title>A chromosome-level genome assembly, high-density linkage maps, and genome scans reveal the genomic architecture of hybrid incompatibilities underlying speciation via character displacement in darters (Percidae: Etheostominae).</title>
        <authorList>
            <person name="Moran R.L."/>
            <person name="Catchen J.M."/>
            <person name="Fuller R.C."/>
        </authorList>
    </citation>
    <scope>NUCLEOTIDE SEQUENCE [LARGE SCALE GENOMIC DNA]</scope>
    <source>
        <strain evidence="2">EspeVRDwgs_2016</strain>
        <tissue evidence="2">Muscle</tissue>
    </source>
</reference>
<evidence type="ECO:0000256" key="1">
    <source>
        <dbReference type="SAM" id="Coils"/>
    </source>
</evidence>
<evidence type="ECO:0000313" key="3">
    <source>
        <dbReference type="Proteomes" id="UP000327493"/>
    </source>
</evidence>